<gene>
    <name evidence="2" type="ORF">HCG48_15440</name>
</gene>
<keyword evidence="3" id="KW-1185">Reference proteome</keyword>
<dbReference type="KEGG" id="oxy:HCG48_15440"/>
<evidence type="ECO:0000313" key="3">
    <source>
        <dbReference type="Proteomes" id="UP000500857"/>
    </source>
</evidence>
<feature type="signal peptide" evidence="1">
    <location>
        <begin position="1"/>
        <end position="20"/>
    </location>
</feature>
<dbReference type="AlphaFoldDB" id="A0A6H1TYZ7"/>
<accession>A0A6H1TYZ7</accession>
<evidence type="ECO:0000313" key="2">
    <source>
        <dbReference type="EMBL" id="QIZ71801.1"/>
    </source>
</evidence>
<reference evidence="2 3" key="1">
    <citation type="submission" date="2020-04" db="EMBL/GenBank/DDBJ databases">
        <authorList>
            <person name="Basu S."/>
            <person name="Maruthanayagam V."/>
            <person name="Chakraborty S."/>
            <person name="Pramanik A."/>
            <person name="Mukherjee J."/>
            <person name="Brink B."/>
        </authorList>
    </citation>
    <scope>NUCLEOTIDE SEQUENCE [LARGE SCALE GENOMIC DNA]</scope>
    <source>
        <strain evidence="2 3">AP17</strain>
    </source>
</reference>
<protein>
    <recommendedName>
        <fullName evidence="4">Heparin-sulfate lyase N-terminal domain-containing protein</fullName>
    </recommendedName>
</protein>
<evidence type="ECO:0000256" key="1">
    <source>
        <dbReference type="SAM" id="SignalP"/>
    </source>
</evidence>
<evidence type="ECO:0008006" key="4">
    <source>
        <dbReference type="Google" id="ProtNLM"/>
    </source>
</evidence>
<proteinExistence type="predicted"/>
<sequence>MRIWKTLGLLALILSAIASGGCGSGARGDLGTKTETVQGLRDRSIDLDRRPELPWQDPSEAGFRRRSRAIREKLARADLSELDRWWRREQIGDPHKYLLPAIVARLSLSDLYGRGESAQENRPSPWEALLTLERDRPDLYHFRSIFDIRLFFLHRETMPPAVRESYRSMTVKPRVEEWLEGGTENHLFMQYASGLAFLKGSQWPPDLPHIQAVQEGWLRLQLKKFLTIGQGEFHSSTYYGYSIAGVLNLYDFAPTPELRSLATALLDWYAANMAVRFSWGTAGGAESRKFDRGTWDSGLSWIAWLWWGDEDDPHANVEEAIDNHLRVALLPALSDYRPPPHLRAIARKEIPLPFELRASHPAYFSSSEDNHLWEDFYATEDYTLGTLLEPSRSYQVEGTIRAQYATYKLVIRDRNGGDNAVVSLAGTYHTPMATGRSPADQYLQDRGTVLYQQVLNAADRAAGVPARSHLVLPRRYGEPRSWQGWQIWKIENVWLVTRPWGDRLWWNPSISETDPEYAAFVAEGERTAWITEVARVKDYPTWEALTRALAKTEIDDRAWNDEHTLIYTNLAGRPLQMTYNRYGAIAAAQIDGRDRVLDDWPVLESPYLRVPLDGGLLEIDHPTLGRWQLSAIDARPEWKAIAE</sequence>
<dbReference type="RefSeq" id="WP_168569953.1">
    <property type="nucleotide sequence ID" value="NZ_CP051167.1"/>
</dbReference>
<name>A0A6H1TYZ7_9CYAN</name>
<dbReference type="PROSITE" id="PS51257">
    <property type="entry name" value="PROKAR_LIPOPROTEIN"/>
    <property type="match status" value="1"/>
</dbReference>
<organism evidence="2 3">
    <name type="scientific">Oxynema aestuarii AP17</name>
    <dbReference type="NCBI Taxonomy" id="2064643"/>
    <lineage>
        <taxon>Bacteria</taxon>
        <taxon>Bacillati</taxon>
        <taxon>Cyanobacteriota</taxon>
        <taxon>Cyanophyceae</taxon>
        <taxon>Oscillatoriophycideae</taxon>
        <taxon>Oscillatoriales</taxon>
        <taxon>Oscillatoriaceae</taxon>
        <taxon>Oxynema</taxon>
        <taxon>Oxynema aestuarii</taxon>
    </lineage>
</organism>
<dbReference type="Proteomes" id="UP000500857">
    <property type="component" value="Chromosome"/>
</dbReference>
<keyword evidence="1" id="KW-0732">Signal</keyword>
<feature type="chain" id="PRO_5026265982" description="Heparin-sulfate lyase N-terminal domain-containing protein" evidence="1">
    <location>
        <begin position="21"/>
        <end position="643"/>
    </location>
</feature>
<dbReference type="EMBL" id="CP051167">
    <property type="protein sequence ID" value="QIZ71801.1"/>
    <property type="molecule type" value="Genomic_DNA"/>
</dbReference>